<name>A0A239P6E7_9ACTN</name>
<sequence>MADTRLHLRKQSTAIHRRPAPSVVVVTQLVTQGHIF</sequence>
<dbReference type="AlphaFoldDB" id="A0A239P6E7"/>
<evidence type="ECO:0000313" key="2">
    <source>
        <dbReference type="Proteomes" id="UP000198282"/>
    </source>
</evidence>
<keyword evidence="2" id="KW-1185">Reference proteome</keyword>
<protein>
    <submittedName>
        <fullName evidence="1">Uncharacterized protein</fullName>
    </submittedName>
</protein>
<evidence type="ECO:0000313" key="1">
    <source>
        <dbReference type="EMBL" id="SNT62244.1"/>
    </source>
</evidence>
<reference evidence="1 2" key="1">
    <citation type="submission" date="2017-06" db="EMBL/GenBank/DDBJ databases">
        <authorList>
            <person name="Kim H.J."/>
            <person name="Triplett B.A."/>
        </authorList>
    </citation>
    <scope>NUCLEOTIDE SEQUENCE [LARGE SCALE GENOMIC DNA]</scope>
    <source>
        <strain evidence="1 2">CGMCC 4.2132</strain>
    </source>
</reference>
<dbReference type="EMBL" id="FZOD01000089">
    <property type="protein sequence ID" value="SNT62244.1"/>
    <property type="molecule type" value="Genomic_DNA"/>
</dbReference>
<gene>
    <name evidence="1" type="ORF">SAMN05216276_108913</name>
</gene>
<organism evidence="1 2">
    <name type="scientific">Streptosporangium subroseum</name>
    <dbReference type="NCBI Taxonomy" id="106412"/>
    <lineage>
        <taxon>Bacteria</taxon>
        <taxon>Bacillati</taxon>
        <taxon>Actinomycetota</taxon>
        <taxon>Actinomycetes</taxon>
        <taxon>Streptosporangiales</taxon>
        <taxon>Streptosporangiaceae</taxon>
        <taxon>Streptosporangium</taxon>
    </lineage>
</organism>
<accession>A0A239P6E7</accession>
<proteinExistence type="predicted"/>
<dbReference type="Proteomes" id="UP000198282">
    <property type="component" value="Unassembled WGS sequence"/>
</dbReference>